<dbReference type="EMBL" id="CM056820">
    <property type="protein sequence ID" value="KAJ8616725.1"/>
    <property type="molecule type" value="Genomic_DNA"/>
</dbReference>
<gene>
    <name evidence="1" type="ORF">MRB53_036097</name>
</gene>
<proteinExistence type="predicted"/>
<accession>A0ACC2K6K8</accession>
<reference evidence="1 2" key="1">
    <citation type="journal article" date="2022" name="Hortic Res">
        <title>A haplotype resolved chromosomal level avocado genome allows analysis of novel avocado genes.</title>
        <authorList>
            <person name="Nath O."/>
            <person name="Fletcher S.J."/>
            <person name="Hayward A."/>
            <person name="Shaw L.M."/>
            <person name="Masouleh A.K."/>
            <person name="Furtado A."/>
            <person name="Henry R.J."/>
            <person name="Mitter N."/>
        </authorList>
    </citation>
    <scope>NUCLEOTIDE SEQUENCE [LARGE SCALE GENOMIC DNA]</scope>
    <source>
        <strain evidence="2">cv. Hass</strain>
    </source>
</reference>
<comment type="caution">
    <text evidence="1">The sequence shown here is derived from an EMBL/GenBank/DDBJ whole genome shotgun (WGS) entry which is preliminary data.</text>
</comment>
<protein>
    <submittedName>
        <fullName evidence="1">Uncharacterized protein</fullName>
    </submittedName>
</protein>
<evidence type="ECO:0000313" key="1">
    <source>
        <dbReference type="EMBL" id="KAJ8616725.1"/>
    </source>
</evidence>
<dbReference type="Proteomes" id="UP001234297">
    <property type="component" value="Chromosome 12"/>
</dbReference>
<sequence length="729" mass="80518">MVFALPAIPRSLISKPNSFLNDSVELSTQTFSDSLESCTQKKSIPEANRIHCLLVVSGFIRSPLLASKLVRAYSLCGSVEMAHQVFDEIPQRDVAVWNSMIRGYISNGSHLEALKLFSQMLLEGVEPDGFVFPGILKACASLMAFIFGLNVHGYMIKCGIDINVFVGTALVDMYAKLGYVELSRRVFDALPERGIASYNALVAGYTQNGNLEDAIALFRSLQFENIQANSVTLLHFLSAATAFSELRLGKEIHGFMIRSELDMEVANLNSLINMYSKCGCVELGRQIFNRMAQRNVVSWNTMIGGLNQNGYDSEALNLFAQMQIKGAKIDSVTVTSALAACANLDDLKRGKEIHTYTIRSCFFHDPLVGVALIDLYGKCNCVKEARYIFDTVSVRDIPAWGVIITAYVQNSHAIVALELLRELQKESSKPNSVILASVLDSCAQIASLAHGKEIHGVLLRRGMDSDVFVGTALLDMYCKCGDIKSARFLFASLQSKNIVTWTSMMGGYGMHGYGHEVLSLFERLNMAGMKPDHVTFVSVLSACSHMGLVEEGWRYFNDMYSVYGVIPRLEHYACMVDLMGRAGLLIEAYKFIKEMPFKPDCKIWGALLGACRIHANFELGKVVAAHIFELEPHNLGNYLLLSSIYDSMGKQADEAGIEPMIKEKGLKKNPGCSWVELNRGVHAFLAGDRSHPESKAIYGALENITIEMIIAGYVPSIYSDNEIEASVNK</sequence>
<organism evidence="1 2">
    <name type="scientific">Persea americana</name>
    <name type="common">Avocado</name>
    <dbReference type="NCBI Taxonomy" id="3435"/>
    <lineage>
        <taxon>Eukaryota</taxon>
        <taxon>Viridiplantae</taxon>
        <taxon>Streptophyta</taxon>
        <taxon>Embryophyta</taxon>
        <taxon>Tracheophyta</taxon>
        <taxon>Spermatophyta</taxon>
        <taxon>Magnoliopsida</taxon>
        <taxon>Magnoliidae</taxon>
        <taxon>Laurales</taxon>
        <taxon>Lauraceae</taxon>
        <taxon>Persea</taxon>
    </lineage>
</organism>
<evidence type="ECO:0000313" key="2">
    <source>
        <dbReference type="Proteomes" id="UP001234297"/>
    </source>
</evidence>
<keyword evidence="2" id="KW-1185">Reference proteome</keyword>
<name>A0ACC2K6K8_PERAE</name>